<dbReference type="PANTHER" id="PTHR35871">
    <property type="entry name" value="EXPRESSED PROTEIN"/>
    <property type="match status" value="1"/>
</dbReference>
<sequence>NRAKKKSDHENNLKEECYADGKLREAPTILLAQAAVIDLLAHLKGEPRGKSGGYKHAHIDFFTQEKLEGMRSFLKLYTDPRSKTYGQWWASSLQAAITLGRGTYCARQLRILARAYIRDRKLLPNNPYGRWTTCMLADEDLVNETNLYLQELGNKITAEKLVQYLARPDVMEQHSIDKMISVRTARRYLNTLNYRFALAKKGQYKDGHERPDVVRDRDKRFIPKMQSLLLRAQMFDKDGYPLPPPTFEGKPVVVWYHDESIFYAHDRRRKTWYHKESPAQLHSKGDGAAFMIADYVSDRFGFLASPDGTMNAR</sequence>
<gene>
    <name evidence="1" type="ORF">BDP27DRAFT_1205571</name>
</gene>
<name>A0A9P5PKC0_9AGAR</name>
<proteinExistence type="predicted"/>
<evidence type="ECO:0000313" key="2">
    <source>
        <dbReference type="Proteomes" id="UP000772434"/>
    </source>
</evidence>
<dbReference type="Proteomes" id="UP000772434">
    <property type="component" value="Unassembled WGS sequence"/>
</dbReference>
<dbReference type="OrthoDB" id="10044727at2759"/>
<comment type="caution">
    <text evidence="1">The sequence shown here is derived from an EMBL/GenBank/DDBJ whole genome shotgun (WGS) entry which is preliminary data.</text>
</comment>
<feature type="non-terminal residue" evidence="1">
    <location>
        <position position="313"/>
    </location>
</feature>
<dbReference type="AlphaFoldDB" id="A0A9P5PKC0"/>
<dbReference type="PANTHER" id="PTHR35871:SF1">
    <property type="entry name" value="CXC1-LIKE CYSTEINE CLUSTER ASSOCIATED WITH KDZ TRANSPOSASES DOMAIN-CONTAINING PROTEIN"/>
    <property type="match status" value="1"/>
</dbReference>
<feature type="non-terminal residue" evidence="1">
    <location>
        <position position="1"/>
    </location>
</feature>
<protein>
    <submittedName>
        <fullName evidence="1">Uncharacterized protein</fullName>
    </submittedName>
</protein>
<reference evidence="1" key="1">
    <citation type="submission" date="2020-11" db="EMBL/GenBank/DDBJ databases">
        <authorList>
            <consortium name="DOE Joint Genome Institute"/>
            <person name="Ahrendt S."/>
            <person name="Riley R."/>
            <person name="Andreopoulos W."/>
            <person name="Labutti K."/>
            <person name="Pangilinan J."/>
            <person name="Ruiz-Duenas F.J."/>
            <person name="Barrasa J.M."/>
            <person name="Sanchez-Garcia M."/>
            <person name="Camarero S."/>
            <person name="Miyauchi S."/>
            <person name="Serrano A."/>
            <person name="Linde D."/>
            <person name="Babiker R."/>
            <person name="Drula E."/>
            <person name="Ayuso-Fernandez I."/>
            <person name="Pacheco R."/>
            <person name="Padilla G."/>
            <person name="Ferreira P."/>
            <person name="Barriuso J."/>
            <person name="Kellner H."/>
            <person name="Castanera R."/>
            <person name="Alfaro M."/>
            <person name="Ramirez L."/>
            <person name="Pisabarro A.G."/>
            <person name="Kuo A."/>
            <person name="Tritt A."/>
            <person name="Lipzen A."/>
            <person name="He G."/>
            <person name="Yan M."/>
            <person name="Ng V."/>
            <person name="Cullen D."/>
            <person name="Martin F."/>
            <person name="Rosso M.-N."/>
            <person name="Henrissat B."/>
            <person name="Hibbett D."/>
            <person name="Martinez A.T."/>
            <person name="Grigoriev I.V."/>
        </authorList>
    </citation>
    <scope>NUCLEOTIDE SEQUENCE</scope>
    <source>
        <strain evidence="1">AH 40177</strain>
    </source>
</reference>
<evidence type="ECO:0000313" key="1">
    <source>
        <dbReference type="EMBL" id="KAF9063575.1"/>
    </source>
</evidence>
<keyword evidence="2" id="KW-1185">Reference proteome</keyword>
<dbReference type="EMBL" id="JADNRY010000143">
    <property type="protein sequence ID" value="KAF9063575.1"/>
    <property type="molecule type" value="Genomic_DNA"/>
</dbReference>
<organism evidence="1 2">
    <name type="scientific">Rhodocollybia butyracea</name>
    <dbReference type="NCBI Taxonomy" id="206335"/>
    <lineage>
        <taxon>Eukaryota</taxon>
        <taxon>Fungi</taxon>
        <taxon>Dikarya</taxon>
        <taxon>Basidiomycota</taxon>
        <taxon>Agaricomycotina</taxon>
        <taxon>Agaricomycetes</taxon>
        <taxon>Agaricomycetidae</taxon>
        <taxon>Agaricales</taxon>
        <taxon>Marasmiineae</taxon>
        <taxon>Omphalotaceae</taxon>
        <taxon>Rhodocollybia</taxon>
    </lineage>
</organism>
<accession>A0A9P5PKC0</accession>